<dbReference type="PANTHER" id="PTHR43240:SF3">
    <property type="entry name" value="THIOESTERASE DOMAIN-CONTAINING PROTEIN"/>
    <property type="match status" value="1"/>
</dbReference>
<sequence>MQEKHITAMIEAVIAGQYQSLLDSIPYINHLGIRVESPTDNTSAPLHFHLPFRAEIIGNPMLPALHGGVVGALMETAGLIQVIVSERQPRLPKVIDFSVDYLRSARTKDCWATCDVARMGSRVAAISVRCWQESESRPIATARAHLLLVDDKTA</sequence>
<dbReference type="Proteomes" id="UP000256774">
    <property type="component" value="Unassembled WGS sequence"/>
</dbReference>
<name>A0A3E0H7K6_9GAMM</name>
<dbReference type="PANTHER" id="PTHR43240">
    <property type="entry name" value="1,4-DIHYDROXY-2-NAPHTHOYL-COA THIOESTERASE 1"/>
    <property type="match status" value="1"/>
</dbReference>
<dbReference type="GO" id="GO:0016289">
    <property type="term" value="F:acyl-CoA hydrolase activity"/>
    <property type="evidence" value="ECO:0007669"/>
    <property type="project" value="UniProtKB-ARBA"/>
</dbReference>
<dbReference type="InterPro" id="IPR006683">
    <property type="entry name" value="Thioestr_dom"/>
</dbReference>
<dbReference type="CDD" id="cd03443">
    <property type="entry name" value="PaaI_thioesterase"/>
    <property type="match status" value="1"/>
</dbReference>
<evidence type="ECO:0000313" key="3">
    <source>
        <dbReference type="EMBL" id="REH39064.1"/>
    </source>
</evidence>
<dbReference type="EMBL" id="QUNR01000002">
    <property type="protein sequence ID" value="REH39064.1"/>
    <property type="molecule type" value="Genomic_DNA"/>
</dbReference>
<evidence type="ECO:0000313" key="4">
    <source>
        <dbReference type="Proteomes" id="UP000256774"/>
    </source>
</evidence>
<proteinExistence type="predicted"/>
<evidence type="ECO:0000259" key="2">
    <source>
        <dbReference type="Pfam" id="PF03061"/>
    </source>
</evidence>
<keyword evidence="1" id="KW-0378">Hydrolase</keyword>
<protein>
    <submittedName>
        <fullName evidence="3">Uncharacterized protein (TIGR00369 family)</fullName>
    </submittedName>
</protein>
<gene>
    <name evidence="3" type="ORF">DFR26_1239</name>
</gene>
<evidence type="ECO:0000256" key="1">
    <source>
        <dbReference type="ARBA" id="ARBA00022801"/>
    </source>
</evidence>
<dbReference type="SUPFAM" id="SSF54637">
    <property type="entry name" value="Thioesterase/thiol ester dehydrase-isomerase"/>
    <property type="match status" value="1"/>
</dbReference>
<dbReference type="RefSeq" id="WP_116208068.1">
    <property type="nucleotide sequence ID" value="NZ_QUNR01000002.1"/>
</dbReference>
<dbReference type="InterPro" id="IPR029069">
    <property type="entry name" value="HotDog_dom_sf"/>
</dbReference>
<keyword evidence="4" id="KW-1185">Reference proteome</keyword>
<organism evidence="3 4">
    <name type="scientific">Paraperlucidibaca baekdonensis</name>
    <dbReference type="NCBI Taxonomy" id="748120"/>
    <lineage>
        <taxon>Bacteria</taxon>
        <taxon>Pseudomonadati</taxon>
        <taxon>Pseudomonadota</taxon>
        <taxon>Gammaproteobacteria</taxon>
        <taxon>Moraxellales</taxon>
        <taxon>Moraxellaceae</taxon>
        <taxon>Paraperlucidibaca</taxon>
    </lineage>
</organism>
<accession>A0A3E0H7K6</accession>
<dbReference type="NCBIfam" id="TIGR00369">
    <property type="entry name" value="unchar_dom_1"/>
    <property type="match status" value="1"/>
</dbReference>
<dbReference type="Pfam" id="PF03061">
    <property type="entry name" value="4HBT"/>
    <property type="match status" value="1"/>
</dbReference>
<feature type="domain" description="Thioesterase" evidence="2">
    <location>
        <begin position="65"/>
        <end position="135"/>
    </location>
</feature>
<dbReference type="OrthoDB" id="9813158at2"/>
<dbReference type="InterPro" id="IPR003736">
    <property type="entry name" value="PAAI_dom"/>
</dbReference>
<comment type="caution">
    <text evidence="3">The sequence shown here is derived from an EMBL/GenBank/DDBJ whole genome shotgun (WGS) entry which is preliminary data.</text>
</comment>
<dbReference type="Gene3D" id="3.10.129.10">
    <property type="entry name" value="Hotdog Thioesterase"/>
    <property type="match status" value="1"/>
</dbReference>
<dbReference type="AlphaFoldDB" id="A0A3E0H7K6"/>
<reference evidence="3 4" key="1">
    <citation type="submission" date="2018-08" db="EMBL/GenBank/DDBJ databases">
        <title>Genomic Encyclopedia of Type Strains, Phase IV (KMG-IV): sequencing the most valuable type-strain genomes for metagenomic binning, comparative biology and taxonomic classification.</title>
        <authorList>
            <person name="Goeker M."/>
        </authorList>
    </citation>
    <scope>NUCLEOTIDE SEQUENCE [LARGE SCALE GENOMIC DNA]</scope>
    <source>
        <strain evidence="3 4">DSM 26022</strain>
    </source>
</reference>